<keyword evidence="4" id="KW-1185">Reference proteome</keyword>
<feature type="signal peptide" evidence="2">
    <location>
        <begin position="1"/>
        <end position="20"/>
    </location>
</feature>
<gene>
    <name evidence="3" type="ORF">P0Y55_10060</name>
</gene>
<keyword evidence="1" id="KW-0175">Coiled coil</keyword>
<evidence type="ECO:0008006" key="5">
    <source>
        <dbReference type="Google" id="ProtNLM"/>
    </source>
</evidence>
<reference evidence="3" key="1">
    <citation type="submission" date="2023-03" db="EMBL/GenBank/DDBJ databases">
        <title>Andean soil-derived lignocellulolytic bacterial consortium as a source of novel taxa and putative plastic-active enzymes.</title>
        <authorList>
            <person name="Diaz-Garcia L."/>
            <person name="Chuvochina M."/>
            <person name="Feuerriegel G."/>
            <person name="Bunk B."/>
            <person name="Sproer C."/>
            <person name="Streit W.R."/>
            <person name="Rodriguez L.M."/>
            <person name="Overmann J."/>
            <person name="Jimenez D.J."/>
        </authorList>
    </citation>
    <scope>NUCLEOTIDE SEQUENCE</scope>
    <source>
        <strain evidence="3">MAG 2441</strain>
    </source>
</reference>
<feature type="coiled-coil region" evidence="1">
    <location>
        <begin position="26"/>
        <end position="60"/>
    </location>
</feature>
<dbReference type="Proteomes" id="UP001178662">
    <property type="component" value="Chromosome"/>
</dbReference>
<feature type="chain" id="PRO_5041711378" description="Lipoprotein" evidence="2">
    <location>
        <begin position="21"/>
        <end position="290"/>
    </location>
</feature>
<sequence length="290" mass="32818">MKSLLIIVVSLALLTGCNNTAPTQDNANLASELERVNREISTLQAENTKLKNELEDLKYGPEKLLSEAKKHYGNKDIDALSVTLNTLKDKHPGAIEIDEVIALHSELMITLAKEKEELEKETALIAEANKKRLEKATSKMRKTYDEVTENNIYVDKTTAEYVNENSFHAIISQDKDGVPTLLMRIQYSGDDWVFIDKYIFKIDDETVEITPSYGEVKRDNGYGGVWEYYTNYVTQDNRNLIESIISSKKTILRQQGSQNRSDRTITEKEKTALQNVLDAYEALGGGNPLF</sequence>
<accession>A0AA95JET0</accession>
<evidence type="ECO:0000256" key="2">
    <source>
        <dbReference type="SAM" id="SignalP"/>
    </source>
</evidence>
<organism evidence="3 4">
    <name type="scientific">Candidatus Cohnella colombiensis</name>
    <dbReference type="NCBI Taxonomy" id="3121368"/>
    <lineage>
        <taxon>Bacteria</taxon>
        <taxon>Bacillati</taxon>
        <taxon>Bacillota</taxon>
        <taxon>Bacilli</taxon>
        <taxon>Bacillales</taxon>
        <taxon>Paenibacillaceae</taxon>
        <taxon>Cohnella</taxon>
    </lineage>
</organism>
<name>A0AA95JET0_9BACL</name>
<proteinExistence type="predicted"/>
<dbReference type="EMBL" id="CP119317">
    <property type="protein sequence ID" value="WEK52945.1"/>
    <property type="molecule type" value="Genomic_DNA"/>
</dbReference>
<dbReference type="AlphaFoldDB" id="A0AA95JET0"/>
<protein>
    <recommendedName>
        <fullName evidence="5">Lipoprotein</fullName>
    </recommendedName>
</protein>
<feature type="coiled-coil region" evidence="1">
    <location>
        <begin position="101"/>
        <end position="150"/>
    </location>
</feature>
<evidence type="ECO:0000256" key="1">
    <source>
        <dbReference type="SAM" id="Coils"/>
    </source>
</evidence>
<evidence type="ECO:0000313" key="4">
    <source>
        <dbReference type="Proteomes" id="UP001178662"/>
    </source>
</evidence>
<keyword evidence="2" id="KW-0732">Signal</keyword>
<dbReference type="PROSITE" id="PS51257">
    <property type="entry name" value="PROKAR_LIPOPROTEIN"/>
    <property type="match status" value="1"/>
</dbReference>
<evidence type="ECO:0000313" key="3">
    <source>
        <dbReference type="EMBL" id="WEK52945.1"/>
    </source>
</evidence>